<feature type="compositionally biased region" description="Acidic residues" evidence="4">
    <location>
        <begin position="558"/>
        <end position="570"/>
    </location>
</feature>
<dbReference type="Pfam" id="PF00400">
    <property type="entry name" value="WD40"/>
    <property type="match status" value="2"/>
</dbReference>
<evidence type="ECO:0000256" key="3">
    <source>
        <dbReference type="PROSITE-ProRule" id="PRU00221"/>
    </source>
</evidence>
<reference evidence="5" key="1">
    <citation type="journal article" date="2013" name="Genetics">
        <title>The draft genome and transcriptome of Panagrellus redivivus are shaped by the harsh demands of a free-living lifestyle.</title>
        <authorList>
            <person name="Srinivasan J."/>
            <person name="Dillman A.R."/>
            <person name="Macchietto M.G."/>
            <person name="Heikkinen L."/>
            <person name="Lakso M."/>
            <person name="Fracchia K.M."/>
            <person name="Antoshechkin I."/>
            <person name="Mortazavi A."/>
            <person name="Wong G."/>
            <person name="Sternberg P.W."/>
        </authorList>
    </citation>
    <scope>NUCLEOTIDE SEQUENCE [LARGE SCALE GENOMIC DNA]</scope>
    <source>
        <strain evidence="5">MT8872</strain>
    </source>
</reference>
<dbReference type="Gene3D" id="2.130.10.10">
    <property type="entry name" value="YVTN repeat-like/Quinoprotein amine dehydrogenase"/>
    <property type="match status" value="2"/>
</dbReference>
<dbReference type="PANTHER" id="PTHR15574:SF43">
    <property type="entry name" value="DDB1- AND CUL4-ASSOCIATED FACTOR 5"/>
    <property type="match status" value="1"/>
</dbReference>
<feature type="repeat" description="WD" evidence="3">
    <location>
        <begin position="82"/>
        <end position="115"/>
    </location>
</feature>
<dbReference type="GO" id="GO:0005737">
    <property type="term" value="C:cytoplasm"/>
    <property type="evidence" value="ECO:0007669"/>
    <property type="project" value="TreeGrafter"/>
</dbReference>
<dbReference type="SUPFAM" id="SSF50978">
    <property type="entry name" value="WD40 repeat-like"/>
    <property type="match status" value="1"/>
</dbReference>
<dbReference type="SMART" id="SM00320">
    <property type="entry name" value="WD40"/>
    <property type="match status" value="5"/>
</dbReference>
<dbReference type="PROSITE" id="PS50294">
    <property type="entry name" value="WD_REPEATS_REGION"/>
    <property type="match status" value="2"/>
</dbReference>
<dbReference type="InterPro" id="IPR001680">
    <property type="entry name" value="WD40_rpt"/>
</dbReference>
<feature type="repeat" description="WD" evidence="3">
    <location>
        <begin position="136"/>
        <end position="177"/>
    </location>
</feature>
<evidence type="ECO:0000313" key="6">
    <source>
        <dbReference type="WBParaSite" id="Pan_g10703.t1"/>
    </source>
</evidence>
<dbReference type="AlphaFoldDB" id="A0A7E4UMW4"/>
<dbReference type="InterPro" id="IPR015943">
    <property type="entry name" value="WD40/YVTN_repeat-like_dom_sf"/>
</dbReference>
<feature type="compositionally biased region" description="Polar residues" evidence="4">
    <location>
        <begin position="579"/>
        <end position="588"/>
    </location>
</feature>
<name>A0A7E4UMW4_PANRE</name>
<dbReference type="WBParaSite" id="Pan_g10703.t1">
    <property type="protein sequence ID" value="Pan_g10703.t1"/>
    <property type="gene ID" value="Pan_g10703"/>
</dbReference>
<keyword evidence="2" id="KW-0677">Repeat</keyword>
<evidence type="ECO:0000256" key="4">
    <source>
        <dbReference type="SAM" id="MobiDB-lite"/>
    </source>
</evidence>
<evidence type="ECO:0000256" key="2">
    <source>
        <dbReference type="ARBA" id="ARBA00022737"/>
    </source>
</evidence>
<keyword evidence="5" id="KW-1185">Reference proteome</keyword>
<keyword evidence="1 3" id="KW-0853">WD repeat</keyword>
<dbReference type="Proteomes" id="UP000492821">
    <property type="component" value="Unassembled WGS sequence"/>
</dbReference>
<organism evidence="5 6">
    <name type="scientific">Panagrellus redivivus</name>
    <name type="common">Microworm</name>
    <dbReference type="NCBI Taxonomy" id="6233"/>
    <lineage>
        <taxon>Eukaryota</taxon>
        <taxon>Metazoa</taxon>
        <taxon>Ecdysozoa</taxon>
        <taxon>Nematoda</taxon>
        <taxon>Chromadorea</taxon>
        <taxon>Rhabditida</taxon>
        <taxon>Tylenchina</taxon>
        <taxon>Panagrolaimomorpha</taxon>
        <taxon>Panagrolaimoidea</taxon>
        <taxon>Panagrolaimidae</taxon>
        <taxon>Panagrellus</taxon>
    </lineage>
</organism>
<dbReference type="PANTHER" id="PTHR15574">
    <property type="entry name" value="WD REPEAT DOMAIN-CONTAINING FAMILY"/>
    <property type="match status" value="1"/>
</dbReference>
<dbReference type="GO" id="GO:0045717">
    <property type="term" value="P:negative regulation of fatty acid biosynthetic process"/>
    <property type="evidence" value="ECO:0007669"/>
    <property type="project" value="TreeGrafter"/>
</dbReference>
<proteinExistence type="predicted"/>
<dbReference type="InterPro" id="IPR045151">
    <property type="entry name" value="DCAF8"/>
</dbReference>
<protein>
    <submittedName>
        <fullName evidence="6">WD_REPEATS_REGION domain-containing protein</fullName>
    </submittedName>
</protein>
<accession>A0A7E4UMW4</accession>
<dbReference type="PROSITE" id="PS50082">
    <property type="entry name" value="WD_REPEATS_2"/>
    <property type="match status" value="3"/>
</dbReference>
<evidence type="ECO:0000256" key="1">
    <source>
        <dbReference type="ARBA" id="ARBA00022574"/>
    </source>
</evidence>
<dbReference type="GO" id="GO:0080008">
    <property type="term" value="C:Cul4-RING E3 ubiquitin ligase complex"/>
    <property type="evidence" value="ECO:0007669"/>
    <property type="project" value="TreeGrafter"/>
</dbReference>
<sequence length="588" mass="66080">MEVDDLIESVGPLTVKPKSTLQVTPSRMSEQERYIPQCLAGWSDVPTSSQVQLQRMRHGRSYTFRHDLFTLNKNHALWQRDLREHTGCVNAVEFNRNETLFASGGDDRRVVVWRVADAMSSPDPGSPRPKPIAIMQKKHLANIFTLQFNHDGTQVLSAGNDECFHVHDIKTGSLIQTYKAGIFYSLSVNHENDNIVAAATEDNRIYLYDLRMSPHDPVTSYHQEGENYCVNFNHISKDLLATCNKDKGLSVIDIRAPDNFYVSAGPVTNGSSWASWNAAGDGLFCIRANKYPVYYNVNRAAPIVCTEPSYSNNITIKSCQMIGNNYAITGSDKWDIYCWKVPHDYDPPIGVSLVRHPMTNGAHTILKGHQSIVNHVRYSDRNNILLSCGVEKTVKMWSGHRLPDSRQNPPRRVPYTEHPGFLDYDSPSDDDGMSMSQATLRIFDHYLVEEATDPYPVTEAVWGRPSSPPVRTSEVPRRRGRLEDIITNNLRMDADDLAMLRHVQQVYSQFDVASDDDPIFVNIVGPHGDASNDSDSDGVVEVDPPYGHRVLDLLDAVPDSDDDDNEDDPEESPHRDNEASNSSPEPNE</sequence>
<feature type="region of interest" description="Disordered" evidence="4">
    <location>
        <begin position="524"/>
        <end position="588"/>
    </location>
</feature>
<reference evidence="6" key="2">
    <citation type="submission" date="2020-10" db="UniProtKB">
        <authorList>
            <consortium name="WormBaseParasite"/>
        </authorList>
    </citation>
    <scope>IDENTIFICATION</scope>
</reference>
<dbReference type="InterPro" id="IPR036322">
    <property type="entry name" value="WD40_repeat_dom_sf"/>
</dbReference>
<evidence type="ECO:0000313" key="5">
    <source>
        <dbReference type="Proteomes" id="UP000492821"/>
    </source>
</evidence>
<feature type="repeat" description="WD" evidence="3">
    <location>
        <begin position="366"/>
        <end position="398"/>
    </location>
</feature>